<feature type="domain" description="Pyruvate kinase barrel" evidence="12">
    <location>
        <begin position="131"/>
        <end position="212"/>
    </location>
</feature>
<dbReference type="PANTHER" id="PTHR11817">
    <property type="entry name" value="PYRUVATE KINASE"/>
    <property type="match status" value="1"/>
</dbReference>
<evidence type="ECO:0000256" key="1">
    <source>
        <dbReference type="ARBA" id="ARBA00004997"/>
    </source>
</evidence>
<comment type="pathway">
    <text evidence="1">Carbohydrate degradation; glycolysis; pyruvate from D-glyceraldehyde 3-phosphate: step 5/5.</text>
</comment>
<dbReference type="RefSeq" id="WP_120713557.1">
    <property type="nucleotide sequence ID" value="NZ_RBCJ01000004.1"/>
</dbReference>
<dbReference type="InterPro" id="IPR015793">
    <property type="entry name" value="Pyrv_Knase_brl"/>
</dbReference>
<evidence type="ECO:0000313" key="14">
    <source>
        <dbReference type="Proteomes" id="UP000276603"/>
    </source>
</evidence>
<keyword evidence="6" id="KW-0547">Nucleotide-binding</keyword>
<keyword evidence="10" id="KW-0324">Glycolysis</keyword>
<evidence type="ECO:0000256" key="4">
    <source>
        <dbReference type="ARBA" id="ARBA00022679"/>
    </source>
</evidence>
<keyword evidence="8" id="KW-0067">ATP-binding</keyword>
<dbReference type="AlphaFoldDB" id="A0A3B0C311"/>
<dbReference type="GO" id="GO:0004743">
    <property type="term" value="F:pyruvate kinase activity"/>
    <property type="evidence" value="ECO:0007669"/>
    <property type="project" value="UniProtKB-EC"/>
</dbReference>
<dbReference type="Gene3D" id="3.20.20.60">
    <property type="entry name" value="Phosphoenolpyruvate-binding domains"/>
    <property type="match status" value="2"/>
</dbReference>
<dbReference type="OrthoDB" id="9812123at2"/>
<dbReference type="GO" id="GO:0016301">
    <property type="term" value="F:kinase activity"/>
    <property type="evidence" value="ECO:0007669"/>
    <property type="project" value="UniProtKB-KW"/>
</dbReference>
<keyword evidence="9" id="KW-0460">Magnesium</keyword>
<dbReference type="InterPro" id="IPR040442">
    <property type="entry name" value="Pyrv_kinase-like_dom_sf"/>
</dbReference>
<protein>
    <recommendedName>
        <fullName evidence="3">pyruvate kinase</fullName>
        <ecNumber evidence="3">2.7.1.40</ecNumber>
    </recommendedName>
</protein>
<comment type="caution">
    <text evidence="13">The sequence shown here is derived from an EMBL/GenBank/DDBJ whole genome shotgun (WGS) entry which is preliminary data.</text>
</comment>
<dbReference type="GO" id="GO:0005524">
    <property type="term" value="F:ATP binding"/>
    <property type="evidence" value="ECO:0007669"/>
    <property type="project" value="UniProtKB-KW"/>
</dbReference>
<evidence type="ECO:0000256" key="9">
    <source>
        <dbReference type="ARBA" id="ARBA00022842"/>
    </source>
</evidence>
<evidence type="ECO:0000256" key="6">
    <source>
        <dbReference type="ARBA" id="ARBA00022741"/>
    </source>
</evidence>
<dbReference type="SUPFAM" id="SSF50800">
    <property type="entry name" value="PK beta-barrel domain-like"/>
    <property type="match status" value="1"/>
</dbReference>
<dbReference type="EC" id="2.7.1.40" evidence="3"/>
<keyword evidence="4" id="KW-0808">Transferase</keyword>
<evidence type="ECO:0000256" key="2">
    <source>
        <dbReference type="ARBA" id="ARBA00008663"/>
    </source>
</evidence>
<dbReference type="InterPro" id="IPR001697">
    <property type="entry name" value="Pyr_Knase"/>
</dbReference>
<dbReference type="InterPro" id="IPR015813">
    <property type="entry name" value="Pyrv/PenolPyrv_kinase-like_dom"/>
</dbReference>
<evidence type="ECO:0000313" key="13">
    <source>
        <dbReference type="EMBL" id="RKN78649.1"/>
    </source>
</evidence>
<dbReference type="InterPro" id="IPR011037">
    <property type="entry name" value="Pyrv_Knase-like_insert_dom_sf"/>
</dbReference>
<reference evidence="13 14" key="1">
    <citation type="submission" date="2018-10" db="EMBL/GenBank/DDBJ databases">
        <title>Ulvibacterium marinum gen. nov., sp. nov., a novel marine bacterium of the family Flavobacteriaceae, isolated from a culture of the green alga Ulva prolifera.</title>
        <authorList>
            <person name="Zhang Z."/>
        </authorList>
    </citation>
    <scope>NUCLEOTIDE SEQUENCE [LARGE SCALE GENOMIC DNA]</scope>
    <source>
        <strain evidence="13 14">CCMM003</strain>
    </source>
</reference>
<evidence type="ECO:0000256" key="3">
    <source>
        <dbReference type="ARBA" id="ARBA00012142"/>
    </source>
</evidence>
<keyword evidence="7" id="KW-0418">Kinase</keyword>
<dbReference type="Gene3D" id="2.40.33.10">
    <property type="entry name" value="PK beta-barrel domain-like"/>
    <property type="match status" value="2"/>
</dbReference>
<comment type="similarity">
    <text evidence="2">Belongs to the pyruvate kinase family.</text>
</comment>
<dbReference type="NCBIfam" id="NF011314">
    <property type="entry name" value="PRK14725.1"/>
    <property type="match status" value="1"/>
</dbReference>
<dbReference type="Pfam" id="PF00224">
    <property type="entry name" value="PK"/>
    <property type="match status" value="2"/>
</dbReference>
<dbReference type="GO" id="GO:0030955">
    <property type="term" value="F:potassium ion binding"/>
    <property type="evidence" value="ECO:0007669"/>
    <property type="project" value="InterPro"/>
</dbReference>
<dbReference type="SUPFAM" id="SSF51621">
    <property type="entry name" value="Phosphoenolpyruvate/pyruvate domain"/>
    <property type="match status" value="1"/>
</dbReference>
<dbReference type="Proteomes" id="UP000276603">
    <property type="component" value="Unassembled WGS sequence"/>
</dbReference>
<sequence>MKIKKENIFGIIEQLDAIIGTMIEDEERLKETIENVHPYHEKSAQNLINYISFRSFDVRAMQKQLKNLGLTRFAHAEGHIKASVLTIRYLLGLAVEENQKDALKKQWSIKKGEKLLKSNTKNLLGIAGKDRRVRIMVTQPKEAAEDYQMVKRMLEKGMDCARINCAHDSPEVWSKIILNIKKAARELDKEVKIAMDLAGPKIRTGKILPGPQVLRCKPKKDNFGKAIEPGKLVLVSESEYVYSPDVLPIKSGDLKTLKVDQVLSLVDARSKHRQLIVTNCTGEKVEVETMQTIYFEPDLVLIGTSNEMLELIVGEIPPKENPLTLKTGDEIWIHKEHELGRPAELLGDGQMTKPATISCQMPEVFEYIHEGDRIFFDDGKIAGTITEVSETLFKVKITLAKENGSKLRAEKGINFPDTRLGFSGLTAKDKEDLVFVAKNADIVNFSFVNGPEDVEQLYAELDKLGASEKLAVILKIETQFGFENLVSILLEAMKTENIGVMIARGDLAIETGWENIGQIQWEMLSICGAAHVPVIWATQVLENLAKSGLPSRSEITDATTALKAECVMLNKGPYITEAISLLNAILSKMESSQHKNESMLPKLGTVQI</sequence>
<dbReference type="EMBL" id="RBCJ01000004">
    <property type="protein sequence ID" value="RKN78649.1"/>
    <property type="molecule type" value="Genomic_DNA"/>
</dbReference>
<feature type="domain" description="Pyruvate kinase barrel" evidence="12">
    <location>
        <begin position="351"/>
        <end position="570"/>
    </location>
</feature>
<evidence type="ECO:0000256" key="10">
    <source>
        <dbReference type="ARBA" id="ARBA00023152"/>
    </source>
</evidence>
<evidence type="ECO:0000256" key="11">
    <source>
        <dbReference type="ARBA" id="ARBA00023317"/>
    </source>
</evidence>
<evidence type="ECO:0000259" key="12">
    <source>
        <dbReference type="Pfam" id="PF00224"/>
    </source>
</evidence>
<dbReference type="UniPathway" id="UPA00109">
    <property type="reaction ID" value="UER00188"/>
</dbReference>
<dbReference type="GO" id="GO:0000287">
    <property type="term" value="F:magnesium ion binding"/>
    <property type="evidence" value="ECO:0007669"/>
    <property type="project" value="InterPro"/>
</dbReference>
<proteinExistence type="inferred from homology"/>
<accession>A0A3B0C311</accession>
<evidence type="ECO:0000256" key="7">
    <source>
        <dbReference type="ARBA" id="ARBA00022777"/>
    </source>
</evidence>
<organism evidence="13 14">
    <name type="scientific">Ulvibacterium marinum</name>
    <dbReference type="NCBI Taxonomy" id="2419782"/>
    <lineage>
        <taxon>Bacteria</taxon>
        <taxon>Pseudomonadati</taxon>
        <taxon>Bacteroidota</taxon>
        <taxon>Flavobacteriia</taxon>
        <taxon>Flavobacteriales</taxon>
        <taxon>Flavobacteriaceae</taxon>
        <taxon>Ulvibacterium</taxon>
    </lineage>
</organism>
<dbReference type="InterPro" id="IPR015806">
    <property type="entry name" value="Pyrv_Knase_insert_dom_sf"/>
</dbReference>
<evidence type="ECO:0000256" key="8">
    <source>
        <dbReference type="ARBA" id="ARBA00022840"/>
    </source>
</evidence>
<evidence type="ECO:0000256" key="5">
    <source>
        <dbReference type="ARBA" id="ARBA00022723"/>
    </source>
</evidence>
<gene>
    <name evidence="13" type="ORF">D7Z94_20835</name>
</gene>
<keyword evidence="5" id="KW-0479">Metal-binding</keyword>
<name>A0A3B0C311_9FLAO</name>
<keyword evidence="14" id="KW-1185">Reference proteome</keyword>
<keyword evidence="11" id="KW-0670">Pyruvate</keyword>